<dbReference type="Proteomes" id="UP000178170">
    <property type="component" value="Unassembled WGS sequence"/>
</dbReference>
<sequence length="93" mass="10860">MRKSITKSYLTRKSQVTIPKMVRDAIGVKPGDQVEFLVDETKESAYLVPVRSKLLENFGAVKPRKRPEDFKKLREEFEKGVSEEVMKEMKNER</sequence>
<gene>
    <name evidence="2" type="ORF">A2843_01895</name>
</gene>
<proteinExistence type="predicted"/>
<accession>A0A1G2QV92</accession>
<organism evidence="2 3">
    <name type="scientific">Candidatus Wildermuthbacteria bacterium RIFCSPHIGHO2_01_FULL_48_27b</name>
    <dbReference type="NCBI Taxonomy" id="1802447"/>
    <lineage>
        <taxon>Bacteria</taxon>
        <taxon>Candidatus Wildermuthiibacteriota</taxon>
    </lineage>
</organism>
<dbReference type="GO" id="GO:0003677">
    <property type="term" value="F:DNA binding"/>
    <property type="evidence" value="ECO:0007669"/>
    <property type="project" value="InterPro"/>
</dbReference>
<dbReference type="Pfam" id="PF04014">
    <property type="entry name" value="MazE_antitoxin"/>
    <property type="match status" value="1"/>
</dbReference>
<protein>
    <recommendedName>
        <fullName evidence="1">SpoVT-AbrB domain-containing protein</fullName>
    </recommendedName>
</protein>
<comment type="caution">
    <text evidence="2">The sequence shown here is derived from an EMBL/GenBank/DDBJ whole genome shotgun (WGS) entry which is preliminary data.</text>
</comment>
<dbReference type="SMART" id="SM00966">
    <property type="entry name" value="SpoVT_AbrB"/>
    <property type="match status" value="1"/>
</dbReference>
<feature type="domain" description="SpoVT-AbrB" evidence="1">
    <location>
        <begin position="8"/>
        <end position="55"/>
    </location>
</feature>
<dbReference type="SUPFAM" id="SSF89447">
    <property type="entry name" value="AbrB/MazE/MraZ-like"/>
    <property type="match status" value="1"/>
</dbReference>
<name>A0A1G2QV92_9BACT</name>
<evidence type="ECO:0000259" key="1">
    <source>
        <dbReference type="SMART" id="SM00966"/>
    </source>
</evidence>
<evidence type="ECO:0000313" key="2">
    <source>
        <dbReference type="EMBL" id="OHA64049.1"/>
    </source>
</evidence>
<evidence type="ECO:0000313" key="3">
    <source>
        <dbReference type="Proteomes" id="UP000178170"/>
    </source>
</evidence>
<dbReference type="InterPro" id="IPR007159">
    <property type="entry name" value="SpoVT-AbrB_dom"/>
</dbReference>
<reference evidence="2 3" key="1">
    <citation type="journal article" date="2016" name="Nat. Commun.">
        <title>Thousands of microbial genomes shed light on interconnected biogeochemical processes in an aquifer system.</title>
        <authorList>
            <person name="Anantharaman K."/>
            <person name="Brown C.T."/>
            <person name="Hug L.A."/>
            <person name="Sharon I."/>
            <person name="Castelle C.J."/>
            <person name="Probst A.J."/>
            <person name="Thomas B.C."/>
            <person name="Singh A."/>
            <person name="Wilkins M.J."/>
            <person name="Karaoz U."/>
            <person name="Brodie E.L."/>
            <person name="Williams K.H."/>
            <person name="Hubbard S.S."/>
            <person name="Banfield J.F."/>
        </authorList>
    </citation>
    <scope>NUCLEOTIDE SEQUENCE [LARGE SCALE GENOMIC DNA]</scope>
</reference>
<dbReference type="AlphaFoldDB" id="A0A1G2QV92"/>
<dbReference type="Gene3D" id="2.10.260.10">
    <property type="match status" value="1"/>
</dbReference>
<dbReference type="InterPro" id="IPR037914">
    <property type="entry name" value="SpoVT-AbrB_sf"/>
</dbReference>
<dbReference type="NCBIfam" id="TIGR01439">
    <property type="entry name" value="lp_hng_hel_AbrB"/>
    <property type="match status" value="1"/>
</dbReference>
<dbReference type="EMBL" id="MHTS01000022">
    <property type="protein sequence ID" value="OHA64049.1"/>
    <property type="molecule type" value="Genomic_DNA"/>
</dbReference>